<dbReference type="PANTHER" id="PTHR43685:SF3">
    <property type="entry name" value="SLR2126 PROTEIN"/>
    <property type="match status" value="1"/>
</dbReference>
<name>A0A0P6Y039_9CHLR</name>
<protein>
    <recommendedName>
        <fullName evidence="1">Glycosyltransferase 2-like domain-containing protein</fullName>
    </recommendedName>
</protein>
<dbReference type="EMBL" id="LGCL01000031">
    <property type="protein sequence ID" value="KPL74819.1"/>
    <property type="molecule type" value="Genomic_DNA"/>
</dbReference>
<evidence type="ECO:0000313" key="2">
    <source>
        <dbReference type="EMBL" id="KPL74819.1"/>
    </source>
</evidence>
<gene>
    <name evidence="2" type="ORF">ADN00_13315</name>
</gene>
<dbReference type="Proteomes" id="UP000050417">
    <property type="component" value="Unassembled WGS sequence"/>
</dbReference>
<dbReference type="Gene3D" id="3.90.550.10">
    <property type="entry name" value="Spore Coat Polysaccharide Biosynthesis Protein SpsA, Chain A"/>
    <property type="match status" value="1"/>
</dbReference>
<dbReference type="AlphaFoldDB" id="A0A0P6Y039"/>
<accession>A0A0P6Y039</accession>
<dbReference type="OrthoDB" id="9771846at2"/>
<keyword evidence="3" id="KW-1185">Reference proteome</keyword>
<comment type="caution">
    <text evidence="2">The sequence shown here is derived from an EMBL/GenBank/DDBJ whole genome shotgun (WGS) entry which is preliminary data.</text>
</comment>
<dbReference type="InterPro" id="IPR029044">
    <property type="entry name" value="Nucleotide-diphossugar_trans"/>
</dbReference>
<dbReference type="Pfam" id="PF00535">
    <property type="entry name" value="Glycos_transf_2"/>
    <property type="match status" value="1"/>
</dbReference>
<reference evidence="2 3" key="1">
    <citation type="submission" date="2015-07" db="EMBL/GenBank/DDBJ databases">
        <title>Genome sequence of Ornatilinea apprima DSM 23815.</title>
        <authorList>
            <person name="Hemp J."/>
            <person name="Ward L.M."/>
            <person name="Pace L.A."/>
            <person name="Fischer W.W."/>
        </authorList>
    </citation>
    <scope>NUCLEOTIDE SEQUENCE [LARGE SCALE GENOMIC DNA]</scope>
    <source>
        <strain evidence="2 3">P3M-1</strain>
    </source>
</reference>
<evidence type="ECO:0000259" key="1">
    <source>
        <dbReference type="Pfam" id="PF00535"/>
    </source>
</evidence>
<feature type="domain" description="Glycosyltransferase 2-like" evidence="1">
    <location>
        <begin position="9"/>
        <end position="169"/>
    </location>
</feature>
<evidence type="ECO:0000313" key="3">
    <source>
        <dbReference type="Proteomes" id="UP000050417"/>
    </source>
</evidence>
<dbReference type="InterPro" id="IPR050834">
    <property type="entry name" value="Glycosyltransf_2"/>
</dbReference>
<dbReference type="RefSeq" id="WP_075063513.1">
    <property type="nucleotide sequence ID" value="NZ_LGCL01000031.1"/>
</dbReference>
<sequence length="336" mass="38161">MTIQPLSVCVIVPVYNGEKTIAACLESLLQQQFNAGPFEIIVVENGSTDRTQAIVQTYPVRVIQCERKGPAYARNVGARHTQADILAFTDADCVADPDWLEELIQPFSDEEIGGCGGRIEAALDANSTFAEFFCQKRNTLTNYISGVHEYLPHLYTANAAYRRDVFERVGGFNANLLTAEDVDLSWRVQIAGGVRIGYADRAVIYHHHRSTMKALTRQYRQYGFGEILVDTLYREAPGYPRTPGYQMRQIFRQVMALPRYLLSMGVRRVKRWMNRADAYAVAEPEINLQVEWSNIRGKISGLWATRGMRTVEHVFQLDPQQMIDQFYGKAVKRGIH</sequence>
<proteinExistence type="predicted"/>
<dbReference type="PANTHER" id="PTHR43685">
    <property type="entry name" value="GLYCOSYLTRANSFERASE"/>
    <property type="match status" value="1"/>
</dbReference>
<dbReference type="InterPro" id="IPR001173">
    <property type="entry name" value="Glyco_trans_2-like"/>
</dbReference>
<organism evidence="2 3">
    <name type="scientific">Ornatilinea apprima</name>
    <dbReference type="NCBI Taxonomy" id="1134406"/>
    <lineage>
        <taxon>Bacteria</taxon>
        <taxon>Bacillati</taxon>
        <taxon>Chloroflexota</taxon>
        <taxon>Anaerolineae</taxon>
        <taxon>Anaerolineales</taxon>
        <taxon>Anaerolineaceae</taxon>
        <taxon>Ornatilinea</taxon>
    </lineage>
</organism>
<dbReference type="SUPFAM" id="SSF53448">
    <property type="entry name" value="Nucleotide-diphospho-sugar transferases"/>
    <property type="match status" value="1"/>
</dbReference>
<dbReference type="STRING" id="1134406.ADN00_13315"/>